<evidence type="ECO:0000313" key="1">
    <source>
        <dbReference type="EMBL" id="GMF55345.1"/>
    </source>
</evidence>
<dbReference type="AlphaFoldDB" id="A0A9W6Y7T3"/>
<protein>
    <submittedName>
        <fullName evidence="1">Unnamed protein product</fullName>
    </submittedName>
</protein>
<dbReference type="EMBL" id="BSXT01003701">
    <property type="protein sequence ID" value="GMF55345.1"/>
    <property type="molecule type" value="Genomic_DNA"/>
</dbReference>
<comment type="caution">
    <text evidence="1">The sequence shown here is derived from an EMBL/GenBank/DDBJ whole genome shotgun (WGS) entry which is preliminary data.</text>
</comment>
<evidence type="ECO:0000313" key="2">
    <source>
        <dbReference type="Proteomes" id="UP001165121"/>
    </source>
</evidence>
<name>A0A9W6Y7T3_9STRA</name>
<accession>A0A9W6Y7T3</accession>
<organism evidence="1 2">
    <name type="scientific">Phytophthora fragariaefolia</name>
    <dbReference type="NCBI Taxonomy" id="1490495"/>
    <lineage>
        <taxon>Eukaryota</taxon>
        <taxon>Sar</taxon>
        <taxon>Stramenopiles</taxon>
        <taxon>Oomycota</taxon>
        <taxon>Peronosporomycetes</taxon>
        <taxon>Peronosporales</taxon>
        <taxon>Peronosporaceae</taxon>
        <taxon>Phytophthora</taxon>
    </lineage>
</organism>
<gene>
    <name evidence="1" type="ORF">Pfra01_002329700</name>
</gene>
<reference evidence="1" key="1">
    <citation type="submission" date="2023-04" db="EMBL/GenBank/DDBJ databases">
        <title>Phytophthora fragariaefolia NBRC 109709.</title>
        <authorList>
            <person name="Ichikawa N."/>
            <person name="Sato H."/>
            <person name="Tonouchi N."/>
        </authorList>
    </citation>
    <scope>NUCLEOTIDE SEQUENCE</scope>
    <source>
        <strain evidence="1">NBRC 109709</strain>
    </source>
</reference>
<dbReference type="Proteomes" id="UP001165121">
    <property type="component" value="Unassembled WGS sequence"/>
</dbReference>
<dbReference type="OrthoDB" id="109700at2759"/>
<keyword evidence="2" id="KW-1185">Reference proteome</keyword>
<proteinExistence type="predicted"/>
<sequence length="129" mass="14287">MNPNTTTLIPNTTSIIPVITLEFPKSLQECALFSEQRSDKPLDIDTPIRNTPVFVAAATESKTATPVHEFTFCNILNSKRKGQGIFDTHISPKRHCTAEIRASDKIIIPYRPLSCLWSTGGLTVLIVHP</sequence>